<name>A0A2T4BUB1_TRILO</name>
<evidence type="ECO:0000313" key="3">
    <source>
        <dbReference type="Proteomes" id="UP000240760"/>
    </source>
</evidence>
<keyword evidence="1" id="KW-0812">Transmembrane</keyword>
<keyword evidence="1" id="KW-1133">Transmembrane helix</keyword>
<feature type="transmembrane region" description="Helical" evidence="1">
    <location>
        <begin position="112"/>
        <end position="135"/>
    </location>
</feature>
<keyword evidence="3" id="KW-1185">Reference proteome</keyword>
<dbReference type="EMBL" id="KZ679140">
    <property type="protein sequence ID" value="PTB72903.1"/>
    <property type="molecule type" value="Genomic_DNA"/>
</dbReference>
<protein>
    <submittedName>
        <fullName evidence="2">Uncharacterized protein</fullName>
    </submittedName>
</protein>
<organism evidence="2 3">
    <name type="scientific">Trichoderma longibrachiatum ATCC 18648</name>
    <dbReference type="NCBI Taxonomy" id="983965"/>
    <lineage>
        <taxon>Eukaryota</taxon>
        <taxon>Fungi</taxon>
        <taxon>Dikarya</taxon>
        <taxon>Ascomycota</taxon>
        <taxon>Pezizomycotina</taxon>
        <taxon>Sordariomycetes</taxon>
        <taxon>Hypocreomycetidae</taxon>
        <taxon>Hypocreales</taxon>
        <taxon>Hypocreaceae</taxon>
        <taxon>Trichoderma</taxon>
    </lineage>
</organism>
<sequence>MVESRQDVNEYASLQSQASSTKRFLGIKSSSFMLSHIIHFKCSYHVLKALPMHCITPTAPARAASNPLVEAVFSQPVNQPLRTIRSFQISQRQIFSSVAEERAKVNRIPDPVSLYVVITISVNMSAPCVYCLLLFF</sequence>
<evidence type="ECO:0000256" key="1">
    <source>
        <dbReference type="SAM" id="Phobius"/>
    </source>
</evidence>
<keyword evidence="1" id="KW-0472">Membrane</keyword>
<dbReference type="Proteomes" id="UP000240760">
    <property type="component" value="Unassembled WGS sequence"/>
</dbReference>
<reference evidence="2 3" key="1">
    <citation type="submission" date="2016-07" db="EMBL/GenBank/DDBJ databases">
        <title>Multiple horizontal gene transfer events from other fungi enriched the ability of initially mycotrophic Trichoderma (Ascomycota) to feed on dead plant biomass.</title>
        <authorList>
            <consortium name="DOE Joint Genome Institute"/>
            <person name="Aerts A."/>
            <person name="Atanasova L."/>
            <person name="Chenthamara K."/>
            <person name="Zhang J."/>
            <person name="Grujic M."/>
            <person name="Henrissat B."/>
            <person name="Kuo A."/>
            <person name="Salamov A."/>
            <person name="Lipzen A."/>
            <person name="Labutti K."/>
            <person name="Barry K."/>
            <person name="Miao Y."/>
            <person name="Rahimi M.J."/>
            <person name="Shen Q."/>
            <person name="Grigoriev I.V."/>
            <person name="Kubicek C.P."/>
            <person name="Druzhinina I.S."/>
        </authorList>
    </citation>
    <scope>NUCLEOTIDE SEQUENCE [LARGE SCALE GENOMIC DNA]</scope>
    <source>
        <strain evidence="2 3">ATCC 18648</strain>
    </source>
</reference>
<evidence type="ECO:0000313" key="2">
    <source>
        <dbReference type="EMBL" id="PTB72903.1"/>
    </source>
</evidence>
<gene>
    <name evidence="2" type="ORF">M440DRAFT_1086605</name>
</gene>
<dbReference type="AlphaFoldDB" id="A0A2T4BUB1"/>
<accession>A0A2T4BUB1</accession>
<proteinExistence type="predicted"/>